<keyword evidence="2" id="KW-1185">Reference proteome</keyword>
<dbReference type="KEGG" id="vg:14013003"/>
<proteinExistence type="predicted"/>
<accession>H6X4M2</accession>
<organism evidence="1 2">
    <name type="scientific">Klebsiella phage vB_KleM_RaK2</name>
    <dbReference type="NCBI Taxonomy" id="1147094"/>
    <lineage>
        <taxon>Viruses</taxon>
        <taxon>Duplodnaviria</taxon>
        <taxon>Heunggongvirae</taxon>
        <taxon>Uroviricota</taxon>
        <taxon>Caudoviricetes</taxon>
        <taxon>Alcyoneusvirus</taxon>
        <taxon>Alcyoneusvirus RaK2</taxon>
    </lineage>
</organism>
<name>H6X4M2_9CAUD</name>
<gene>
    <name evidence="1" type="ORF">RaK2_00415</name>
</gene>
<evidence type="ECO:0000313" key="1">
    <source>
        <dbReference type="EMBL" id="AFA44688.1"/>
    </source>
</evidence>
<protein>
    <submittedName>
        <fullName evidence="1">Uncharacterized protein</fullName>
    </submittedName>
</protein>
<dbReference type="Proteomes" id="UP000007524">
    <property type="component" value="Segment"/>
</dbReference>
<dbReference type="RefSeq" id="YP_007007570.1">
    <property type="nucleotide sequence ID" value="NC_019526.1"/>
</dbReference>
<sequence length="140" mass="16586">MSYITENSYERDIFMCSEIMRIHERFIGLDSSTWSFREDAYLIFSPGTKNQIQYHLSSQERKELFFNGSAFLSSIDLDYPLKEDLDLCTEEGYFQGSLILDKKYLTVYTIFQYLDKNCNSAFSIDMVPFLNGFRRKYENS</sequence>
<dbReference type="EMBL" id="JQ513383">
    <property type="protein sequence ID" value="AFA44688.1"/>
    <property type="molecule type" value="Genomic_DNA"/>
</dbReference>
<reference evidence="1 2" key="1">
    <citation type="journal article" date="2012" name="J. Virol.">
        <title>Genome of Klebsiella sp.-Infecting Bacteriophage vB_KleM_RaK2.</title>
        <authorList>
            <person name="Simoliunas E."/>
            <person name="Kaliniene L."/>
            <person name="Truncaite L."/>
            <person name="Klausa V."/>
            <person name="Zajanckauskaite A."/>
            <person name="Meskys R."/>
        </authorList>
    </citation>
    <scope>NUCLEOTIDE SEQUENCE [LARGE SCALE GENOMIC DNA]</scope>
</reference>
<evidence type="ECO:0000313" key="2">
    <source>
        <dbReference type="Proteomes" id="UP000007524"/>
    </source>
</evidence>
<dbReference type="GeneID" id="14013003"/>